<evidence type="ECO:0008006" key="3">
    <source>
        <dbReference type="Google" id="ProtNLM"/>
    </source>
</evidence>
<evidence type="ECO:0000313" key="2">
    <source>
        <dbReference type="Proteomes" id="UP000029393"/>
    </source>
</evidence>
<gene>
    <name evidence="1" type="ORF">N787_12225</name>
</gene>
<name>A0A091B2D9_9GAMM</name>
<dbReference type="EMBL" id="AVCK01000024">
    <property type="protein sequence ID" value="KFN45732.1"/>
    <property type="molecule type" value="Genomic_DNA"/>
</dbReference>
<evidence type="ECO:0000313" key="1">
    <source>
        <dbReference type="EMBL" id="KFN45732.1"/>
    </source>
</evidence>
<dbReference type="Pfam" id="PF09839">
    <property type="entry name" value="DUF2066"/>
    <property type="match status" value="1"/>
</dbReference>
<sequence length="347" mass="36296">MAGPLADAPAGGLPAERDLSLYQGQVTLISQGAGERRAATARALAQVVVKLTGDPQAANHPVVRRALASAQTYVTTSDTRESSDQQGNTAIGGVPVYRTTMSFAFEPNGVDALVAAAGLKYWGGSRPRPILWLAIDDGRGARLVNAQQLAVVKPLAERGLERGLRFGMPAGSAVEQAAVQTVWSQTPAPMLPLTARYGGQVQLLGRVYRAGAGWTADWVLSDGETELSRWSFSDASPQRAIASGADGAADAIARRDAVPLQAGEPTQLAVAVTGLRDGTDFTRAMGYLQTLAVVKGLRVVRAEADALTLELDLAVGVEGFDRFVAAGSVLARDPVVADGVPTYRLLP</sequence>
<keyword evidence="2" id="KW-1185">Reference proteome</keyword>
<dbReference type="eggNOG" id="COG3249">
    <property type="taxonomic scope" value="Bacteria"/>
</dbReference>
<protein>
    <recommendedName>
        <fullName evidence="3">DUF2066 domain-containing protein</fullName>
    </recommendedName>
</protein>
<dbReference type="AlphaFoldDB" id="A0A091B2D9"/>
<reference evidence="1 2" key="1">
    <citation type="submission" date="2013-09" db="EMBL/GenBank/DDBJ databases">
        <title>Genome sequencing of Arenimonas metalli.</title>
        <authorList>
            <person name="Chen F."/>
            <person name="Wang G."/>
        </authorList>
    </citation>
    <scope>NUCLEOTIDE SEQUENCE [LARGE SCALE GENOMIC DNA]</scope>
    <source>
        <strain evidence="1 2">CF5-1</strain>
    </source>
</reference>
<organism evidence="1 2">
    <name type="scientific">Arenimonas metalli CF5-1</name>
    <dbReference type="NCBI Taxonomy" id="1384056"/>
    <lineage>
        <taxon>Bacteria</taxon>
        <taxon>Pseudomonadati</taxon>
        <taxon>Pseudomonadota</taxon>
        <taxon>Gammaproteobacteria</taxon>
        <taxon>Lysobacterales</taxon>
        <taxon>Lysobacteraceae</taxon>
        <taxon>Arenimonas</taxon>
    </lineage>
</organism>
<dbReference type="PATRIC" id="fig|1384056.3.peg.1773"/>
<dbReference type="InterPro" id="IPR018642">
    <property type="entry name" value="DUF2066"/>
</dbReference>
<accession>A0A091B2D9</accession>
<dbReference type="STRING" id="1384056.N787_12225"/>
<proteinExistence type="predicted"/>
<comment type="caution">
    <text evidence="1">The sequence shown here is derived from an EMBL/GenBank/DDBJ whole genome shotgun (WGS) entry which is preliminary data.</text>
</comment>
<dbReference type="Proteomes" id="UP000029393">
    <property type="component" value="Unassembled WGS sequence"/>
</dbReference>